<feature type="compositionally biased region" description="Basic residues" evidence="1">
    <location>
        <begin position="27"/>
        <end position="41"/>
    </location>
</feature>
<proteinExistence type="predicted"/>
<evidence type="ECO:0000313" key="3">
    <source>
        <dbReference type="Proteomes" id="UP001476950"/>
    </source>
</evidence>
<keyword evidence="3" id="KW-1185">Reference proteome</keyword>
<evidence type="ECO:0000256" key="1">
    <source>
        <dbReference type="SAM" id="MobiDB-lite"/>
    </source>
</evidence>
<evidence type="ECO:0000313" key="2">
    <source>
        <dbReference type="EMBL" id="MEP1056942.1"/>
    </source>
</evidence>
<feature type="region of interest" description="Disordered" evidence="1">
    <location>
        <begin position="1"/>
        <end position="64"/>
    </location>
</feature>
<dbReference type="Proteomes" id="UP001476950">
    <property type="component" value="Unassembled WGS sequence"/>
</dbReference>
<sequence>MAQRLKRWESPRREGRNDKGKGGTARQRQRRKQFQALRKKLKEQSDQHNQKRGSNDASPFFKAG</sequence>
<gene>
    <name evidence="2" type="ORF">NDI38_00730</name>
</gene>
<comment type="caution">
    <text evidence="2">The sequence shown here is derived from an EMBL/GenBank/DDBJ whole genome shotgun (WGS) entry which is preliminary data.</text>
</comment>
<dbReference type="EMBL" id="JAMPLM010000001">
    <property type="protein sequence ID" value="MEP1056942.1"/>
    <property type="molecule type" value="Genomic_DNA"/>
</dbReference>
<name>A0ABV0KD26_9CYAN</name>
<reference evidence="2 3" key="1">
    <citation type="submission" date="2022-04" db="EMBL/GenBank/DDBJ databases">
        <title>Positive selection, recombination, and allopatry shape intraspecific diversity of widespread and dominant cyanobacteria.</title>
        <authorList>
            <person name="Wei J."/>
            <person name="Shu W."/>
            <person name="Hu C."/>
        </authorList>
    </citation>
    <scope>NUCLEOTIDE SEQUENCE [LARGE SCALE GENOMIC DNA]</scope>
    <source>
        <strain evidence="2 3">AS-A4</strain>
    </source>
</reference>
<accession>A0ABV0KD26</accession>
<feature type="compositionally biased region" description="Basic and acidic residues" evidence="1">
    <location>
        <begin position="1"/>
        <end position="21"/>
    </location>
</feature>
<dbReference type="RefSeq" id="WP_190453411.1">
    <property type="nucleotide sequence ID" value="NZ_JAMPLM010000001.1"/>
</dbReference>
<organism evidence="2 3">
    <name type="scientific">Stenomitos frigidus AS-A4</name>
    <dbReference type="NCBI Taxonomy" id="2933935"/>
    <lineage>
        <taxon>Bacteria</taxon>
        <taxon>Bacillati</taxon>
        <taxon>Cyanobacteriota</taxon>
        <taxon>Cyanophyceae</taxon>
        <taxon>Leptolyngbyales</taxon>
        <taxon>Leptolyngbyaceae</taxon>
        <taxon>Stenomitos</taxon>
    </lineage>
</organism>
<protein>
    <submittedName>
        <fullName evidence="2">Uncharacterized protein</fullName>
    </submittedName>
</protein>